<feature type="compositionally biased region" description="Basic and acidic residues" evidence="5">
    <location>
        <begin position="1"/>
        <end position="11"/>
    </location>
</feature>
<accession>A0A9D2LDS7</accession>
<feature type="region of interest" description="Disordered" evidence="5">
    <location>
        <begin position="1"/>
        <end position="81"/>
    </location>
</feature>
<evidence type="ECO:0000313" key="7">
    <source>
        <dbReference type="EMBL" id="HJB10723.1"/>
    </source>
</evidence>
<dbReference type="InterPro" id="IPR036388">
    <property type="entry name" value="WH-like_DNA-bd_sf"/>
</dbReference>
<evidence type="ECO:0000259" key="6">
    <source>
        <dbReference type="Pfam" id="PF04198"/>
    </source>
</evidence>
<sequence length="387" mass="40306">MADVRPSDAARPDAGGSDPRPSDGRRSVTRVSDARPSDARPSDARPSGAGPSDTRSSGARPSDGRPPADEGSGGRAHGDTDPEVSLKVALAAEHFLDGHSKVELARRHGLSRFQVARLLDEAREEGIVRIQIVDPTAAGHDHTLLAQRLGIASVTVATARPGESMRVAIARQVATLLPQRLREGGRLGVAWSRTLMHLPDALEELPQADVVQLVGPLSAPGHSTAQSSALVHTLGAHAGGQVWALPTPLIVDSAPVAASLRSMEEVRTALDAADTLDVAVVSLGAWSPGASTLWARIGADEQRRAREAGVVAEVCGILLDEPGAIWHSPLEDRVIGVRPDQLRRARVIAAAPAVGEPEAVIAAARSGLVDDIVLAPELAAQVSALLD</sequence>
<feature type="compositionally biased region" description="Basic and acidic residues" evidence="5">
    <location>
        <begin position="20"/>
        <end position="43"/>
    </location>
</feature>
<dbReference type="Pfam" id="PF04198">
    <property type="entry name" value="Sugar-bind"/>
    <property type="match status" value="1"/>
</dbReference>
<dbReference type="InterPro" id="IPR037171">
    <property type="entry name" value="NagB/RpiA_transferase-like"/>
</dbReference>
<evidence type="ECO:0000256" key="5">
    <source>
        <dbReference type="SAM" id="MobiDB-lite"/>
    </source>
</evidence>
<dbReference type="GO" id="GO:0003677">
    <property type="term" value="F:DNA binding"/>
    <property type="evidence" value="ECO:0007669"/>
    <property type="project" value="UniProtKB-KW"/>
</dbReference>
<evidence type="ECO:0000313" key="8">
    <source>
        <dbReference type="Proteomes" id="UP000823823"/>
    </source>
</evidence>
<reference evidence="7" key="1">
    <citation type="journal article" date="2021" name="PeerJ">
        <title>Extensive microbial diversity within the chicken gut microbiome revealed by metagenomics and culture.</title>
        <authorList>
            <person name="Gilroy R."/>
            <person name="Ravi A."/>
            <person name="Getino M."/>
            <person name="Pursley I."/>
            <person name="Horton D.L."/>
            <person name="Alikhan N.F."/>
            <person name="Baker D."/>
            <person name="Gharbi K."/>
            <person name="Hall N."/>
            <person name="Watson M."/>
            <person name="Adriaenssens E.M."/>
            <person name="Foster-Nyarko E."/>
            <person name="Jarju S."/>
            <person name="Secka A."/>
            <person name="Antonio M."/>
            <person name="Oren A."/>
            <person name="Chaudhuri R.R."/>
            <person name="La Ragione R."/>
            <person name="Hildebrand F."/>
            <person name="Pallen M.J."/>
        </authorList>
    </citation>
    <scope>NUCLEOTIDE SEQUENCE</scope>
    <source>
        <strain evidence="7">ChiHjej13B12-24818</strain>
    </source>
</reference>
<name>A0A9D2LDS7_9MICO</name>
<dbReference type="Gene3D" id="3.40.50.1360">
    <property type="match status" value="1"/>
</dbReference>
<comment type="caution">
    <text evidence="7">The sequence shown here is derived from an EMBL/GenBank/DDBJ whole genome shotgun (WGS) entry which is preliminary data.</text>
</comment>
<evidence type="ECO:0000256" key="1">
    <source>
        <dbReference type="ARBA" id="ARBA00010466"/>
    </source>
</evidence>
<feature type="domain" description="Sugar-binding" evidence="6">
    <location>
        <begin position="144"/>
        <end position="380"/>
    </location>
</feature>
<reference evidence="7" key="2">
    <citation type="submission" date="2021-04" db="EMBL/GenBank/DDBJ databases">
        <authorList>
            <person name="Gilroy R."/>
        </authorList>
    </citation>
    <scope>NUCLEOTIDE SEQUENCE</scope>
    <source>
        <strain evidence="7">ChiHjej13B12-24818</strain>
    </source>
</reference>
<evidence type="ECO:0000256" key="3">
    <source>
        <dbReference type="ARBA" id="ARBA00023125"/>
    </source>
</evidence>
<dbReference type="Proteomes" id="UP000823823">
    <property type="component" value="Unassembled WGS sequence"/>
</dbReference>
<dbReference type="AlphaFoldDB" id="A0A9D2LDS7"/>
<keyword evidence="4" id="KW-0804">Transcription</keyword>
<dbReference type="Gene3D" id="1.10.10.10">
    <property type="entry name" value="Winged helix-like DNA-binding domain superfamily/Winged helix DNA-binding domain"/>
    <property type="match status" value="1"/>
</dbReference>
<dbReference type="GO" id="GO:0030246">
    <property type="term" value="F:carbohydrate binding"/>
    <property type="evidence" value="ECO:0007669"/>
    <property type="project" value="InterPro"/>
</dbReference>
<dbReference type="InterPro" id="IPR051054">
    <property type="entry name" value="SorC_transcr_regulators"/>
</dbReference>
<comment type="similarity">
    <text evidence="1">Belongs to the SorC transcriptional regulatory family.</text>
</comment>
<dbReference type="EMBL" id="DWZH01000069">
    <property type="protein sequence ID" value="HJB10723.1"/>
    <property type="molecule type" value="Genomic_DNA"/>
</dbReference>
<keyword evidence="2" id="KW-0805">Transcription regulation</keyword>
<protein>
    <submittedName>
        <fullName evidence="7">Cro/Cl family transcriptional regulator</fullName>
    </submittedName>
</protein>
<dbReference type="PANTHER" id="PTHR34294:SF1">
    <property type="entry name" value="TRANSCRIPTIONAL REGULATOR LSRR"/>
    <property type="match status" value="1"/>
</dbReference>
<dbReference type="InterPro" id="IPR007324">
    <property type="entry name" value="Sugar-bd_dom_put"/>
</dbReference>
<keyword evidence="3" id="KW-0238">DNA-binding</keyword>
<dbReference type="SUPFAM" id="SSF100950">
    <property type="entry name" value="NagB/RpiA/CoA transferase-like"/>
    <property type="match status" value="1"/>
</dbReference>
<dbReference type="PANTHER" id="PTHR34294">
    <property type="entry name" value="TRANSCRIPTIONAL REGULATOR-RELATED"/>
    <property type="match status" value="1"/>
</dbReference>
<gene>
    <name evidence="7" type="ORF">H9786_09380</name>
</gene>
<evidence type="ECO:0000256" key="4">
    <source>
        <dbReference type="ARBA" id="ARBA00023163"/>
    </source>
</evidence>
<organism evidence="7 8">
    <name type="scientific">Candidatus Brachybacterium merdavium</name>
    <dbReference type="NCBI Taxonomy" id="2838513"/>
    <lineage>
        <taxon>Bacteria</taxon>
        <taxon>Bacillati</taxon>
        <taxon>Actinomycetota</taxon>
        <taxon>Actinomycetes</taxon>
        <taxon>Micrococcales</taxon>
        <taxon>Dermabacteraceae</taxon>
        <taxon>Brachybacterium</taxon>
    </lineage>
</organism>
<proteinExistence type="inferred from homology"/>
<evidence type="ECO:0000256" key="2">
    <source>
        <dbReference type="ARBA" id="ARBA00023015"/>
    </source>
</evidence>